<dbReference type="Proteomes" id="UP000185744">
    <property type="component" value="Unassembled WGS sequence"/>
</dbReference>
<keyword evidence="1" id="KW-0812">Transmembrane</keyword>
<dbReference type="InParanoid" id="A0A1Q6DSZ7"/>
<gene>
    <name evidence="2" type="ORF">BTN85_2108</name>
</gene>
<feature type="transmembrane region" description="Helical" evidence="1">
    <location>
        <begin position="6"/>
        <end position="32"/>
    </location>
</feature>
<keyword evidence="3" id="KW-1185">Reference proteome</keyword>
<comment type="caution">
    <text evidence="2">The sequence shown here is derived from an EMBL/GenBank/DDBJ whole genome shotgun (WGS) entry which is preliminary data.</text>
</comment>
<protein>
    <submittedName>
        <fullName evidence="2">Uncharacterized protein</fullName>
    </submittedName>
</protein>
<evidence type="ECO:0000256" key="1">
    <source>
        <dbReference type="SAM" id="Phobius"/>
    </source>
</evidence>
<accession>A0A1Q6DSZ7</accession>
<dbReference type="STRING" id="1903181.BTN85_2108"/>
<evidence type="ECO:0000313" key="3">
    <source>
        <dbReference type="Proteomes" id="UP000185744"/>
    </source>
</evidence>
<keyword evidence="1" id="KW-0472">Membrane</keyword>
<dbReference type="EMBL" id="MSDW01000002">
    <property type="protein sequence ID" value="OKY77457.1"/>
    <property type="molecule type" value="Genomic_DNA"/>
</dbReference>
<evidence type="ECO:0000313" key="2">
    <source>
        <dbReference type="EMBL" id="OKY77457.1"/>
    </source>
</evidence>
<proteinExistence type="predicted"/>
<keyword evidence="1" id="KW-1133">Transmembrane helix</keyword>
<dbReference type="AlphaFoldDB" id="A0A1Q6DSZ7"/>
<reference evidence="2" key="1">
    <citation type="submission" date="2016-12" db="EMBL/GenBank/DDBJ databases">
        <title>Discovery of methanogenic haloarchaea.</title>
        <authorList>
            <person name="Sorokin D.Y."/>
            <person name="Makarova K.S."/>
            <person name="Abbas B."/>
            <person name="Ferrer M."/>
            <person name="Golyshin P.N."/>
        </authorList>
    </citation>
    <scope>NUCLEOTIDE SEQUENCE [LARGE SCALE GENOMIC DNA]</scope>
    <source>
        <strain evidence="2">HMET1</strain>
    </source>
</reference>
<sequence>MWFWLVLFLLWFLFFFDCLVVWLLGCLFGFFGGAKEFLGDAKIFGLGWMLDWM</sequence>
<name>A0A1Q6DSZ7_METT1</name>
<organism evidence="2 3">
    <name type="scientific">Methanohalarchaeum thermophilum</name>
    <dbReference type="NCBI Taxonomy" id="1903181"/>
    <lineage>
        <taxon>Archaea</taxon>
        <taxon>Methanobacteriati</taxon>
        <taxon>Methanobacteriota</taxon>
        <taxon>Methanonatronarchaeia</taxon>
        <taxon>Methanonatronarchaeales</taxon>
        <taxon>Methanonatronarchaeaceae</taxon>
        <taxon>Candidatus Methanohalarchaeum</taxon>
    </lineage>
</organism>